<feature type="region of interest" description="Disordered" evidence="1">
    <location>
        <begin position="255"/>
        <end position="310"/>
    </location>
</feature>
<feature type="region of interest" description="Disordered" evidence="1">
    <location>
        <begin position="722"/>
        <end position="768"/>
    </location>
</feature>
<evidence type="ECO:0000313" key="2">
    <source>
        <dbReference type="EMBL" id="KAJ8921646.1"/>
    </source>
</evidence>
<feature type="compositionally biased region" description="Basic and acidic residues" evidence="1">
    <location>
        <begin position="1072"/>
        <end position="1091"/>
    </location>
</feature>
<feature type="compositionally biased region" description="Basic and acidic residues" evidence="1">
    <location>
        <begin position="167"/>
        <end position="180"/>
    </location>
</feature>
<evidence type="ECO:0000256" key="1">
    <source>
        <dbReference type="SAM" id="MobiDB-lite"/>
    </source>
</evidence>
<feature type="region of interest" description="Disordered" evidence="1">
    <location>
        <begin position="479"/>
        <end position="546"/>
    </location>
</feature>
<feature type="region of interest" description="Disordered" evidence="1">
    <location>
        <begin position="586"/>
        <end position="674"/>
    </location>
</feature>
<feature type="region of interest" description="Disordered" evidence="1">
    <location>
        <begin position="1318"/>
        <end position="1353"/>
    </location>
</feature>
<sequence>METTEVVIARLVLGYLKEQKCRTAYKEFLRTSHNFQKHGSVQSRYIPTRFLGLTLEDILREYFEISKIVQGRLEATNYYNECNSRATLIQQLLYLLNRTQSSRTSTPCPRSPLGSNICESSPSPIEHISDVETTPAHTLPGNTQYGNEESYLYKSSRRKSNSRSSHKSGEAVESKPTEQEEKMLKVLAQTLLENKEFQEKIAQSINKVAEKYYSKSAELDKTIKTVVKETEADPMFDQILEEIIGSTATLEHCKNVETSSTTSSATKEVIDDTGSKEKRSNNCTNSSKSGSDLDQNLTTHSHSQRVDQQNEEAIHSIVASSKLSNSNSTENNQAVQVNNDVTVFDGSLDKYLANTCTVNTQTQPLGRPLYVNTSTPLVMIPPGIISTDSFQLDPTKQYYIVNKQPVVNFSVPPIQTANIVTEQDILAMPTIIVNDEKQSTVINSQRLSQVPTAVTNKTNKSIVPKPTIGIPAEYATSAGISGANYGGRSRQQKGLKNVMYPKKTKTVKPQEKPAGTVKPQEKPAGTVKLQETPAGESTDKNDTKTVIPSKECKSLPDLLNEEPLSEITSSKQMNPVNVQKVTGQELMTPAPTTETAQKTPKSGSHVRNLNFSTPVKTTSTHEKSSRNEVDGTAEARPTSSVHINQATKSLFVSENHTSDKDEEKKSETKNTTNSKTWDADLRALILLKEEQQVKKKGRTNKIVAKHLNTTEQDAAVIEAALQTPTKSDGNHENVISKDNENKEDEKCSDNTKNLADESNTNKTVLSPSKLNANKRNLVSSDVTDDNTNLTKSIDEKSKFITPEMKSENFHYPIKSNRNITSMFDTPLKDEPVPKTPGFHSPNNSLNTPFSKMLEANLKGIDISSLPTPNIPVTPGFPPYTPDVDTVTPYSNRTTDYSASSSYYLPSDSEPNRSLEVNITEIEKQPVKVLSSIVIQKKLVKITEEQGLANVNTNNSHTTKSIVNEHLNVFNRNVIGKKNLNLIDRKAPVVSSSSDDSSDENNTSSGSWMEKDNDTVICNKKPMETPKRTYSLRSRTTTVKREDTKSPIQTSKVKSNKKQTNQDTSPVSRTAHKHETVEKETKRAATEIPKKSTENIYSQAELKKELTEKLVRTVNKLKSTEKSSSKRSSKASNSKFKIKLVDSKKSKKKVKPNTGKKCSQREGSLESIIDDIDEIKKQSQNTNDLEKTDKSASDIESQNLIEGLKERGIHLMKKKSNKQADETSNVSTTINCDTSDEPVNTVNKTNEQTGLEKSSSELEMERREIYDTKTFEEFECVVFDESKTVVKTFEDYDTKILEKKFSGKVFIEEIDKEKQAVTNKKSKTLNKRLEGQTNPKVNTKTENKQKQFSENRLNDSIKRPFDEEKVEASVKRRKVEVDECFVPEEKHCKKTPAKN</sequence>
<feature type="compositionally biased region" description="Basic and acidic residues" evidence="1">
    <location>
        <begin position="1183"/>
        <end position="1192"/>
    </location>
</feature>
<evidence type="ECO:0000313" key="3">
    <source>
        <dbReference type="Proteomes" id="UP001159042"/>
    </source>
</evidence>
<feature type="region of interest" description="Disordered" evidence="1">
    <location>
        <begin position="1116"/>
        <end position="1164"/>
    </location>
</feature>
<feature type="region of interest" description="Disordered" evidence="1">
    <location>
        <begin position="152"/>
        <end position="180"/>
    </location>
</feature>
<feature type="region of interest" description="Disordered" evidence="1">
    <location>
        <begin position="1213"/>
        <end position="1258"/>
    </location>
</feature>
<reference evidence="2 3" key="1">
    <citation type="journal article" date="2023" name="Insect Mol. Biol.">
        <title>Genome sequencing provides insights into the evolution of gene families encoding plant cell wall-degrading enzymes in longhorned beetles.</title>
        <authorList>
            <person name="Shin N.R."/>
            <person name="Okamura Y."/>
            <person name="Kirsch R."/>
            <person name="Pauchet Y."/>
        </authorList>
    </citation>
    <scope>NUCLEOTIDE SEQUENCE [LARGE SCALE GENOMIC DNA]</scope>
    <source>
        <strain evidence="2">EAD_L_NR</strain>
    </source>
</reference>
<feature type="compositionally biased region" description="Low complexity" evidence="1">
    <location>
        <begin position="103"/>
        <end position="112"/>
    </location>
</feature>
<feature type="region of interest" description="Disordered" evidence="1">
    <location>
        <begin position="1174"/>
        <end position="1193"/>
    </location>
</feature>
<feature type="compositionally biased region" description="Polar residues" evidence="1">
    <location>
        <begin position="637"/>
        <end position="655"/>
    </location>
</feature>
<feature type="compositionally biased region" description="Polar residues" evidence="1">
    <location>
        <begin position="750"/>
        <end position="768"/>
    </location>
</feature>
<feature type="compositionally biased region" description="Polar residues" evidence="1">
    <location>
        <begin position="113"/>
        <end position="123"/>
    </location>
</feature>
<name>A0AAV8W4U5_9CUCU</name>
<feature type="compositionally biased region" description="Polar residues" evidence="1">
    <location>
        <begin position="281"/>
        <end position="301"/>
    </location>
</feature>
<dbReference type="EMBL" id="JANEYG010000009">
    <property type="protein sequence ID" value="KAJ8921646.1"/>
    <property type="molecule type" value="Genomic_DNA"/>
</dbReference>
<feature type="compositionally biased region" description="Polar residues" evidence="1">
    <location>
        <begin position="1045"/>
        <end position="1067"/>
    </location>
</feature>
<dbReference type="Proteomes" id="UP001159042">
    <property type="component" value="Unassembled WGS sequence"/>
</dbReference>
<accession>A0AAV8W4U5</accession>
<feature type="compositionally biased region" description="Low complexity" evidence="1">
    <location>
        <begin position="990"/>
        <end position="1006"/>
    </location>
</feature>
<feature type="compositionally biased region" description="Polar residues" evidence="1">
    <location>
        <begin position="590"/>
        <end position="618"/>
    </location>
</feature>
<feature type="compositionally biased region" description="Basic and acidic residues" evidence="1">
    <location>
        <begin position="656"/>
        <end position="668"/>
    </location>
</feature>
<feature type="compositionally biased region" description="Polar residues" evidence="1">
    <location>
        <begin position="1221"/>
        <end position="1252"/>
    </location>
</feature>
<feature type="region of interest" description="Disordered" evidence="1">
    <location>
        <begin position="987"/>
        <end position="1091"/>
    </location>
</feature>
<protein>
    <recommendedName>
        <fullName evidence="4">LisH domain-containing protein</fullName>
    </recommendedName>
</protein>
<feature type="compositionally biased region" description="Basic and acidic residues" evidence="1">
    <location>
        <begin position="728"/>
        <end position="749"/>
    </location>
</feature>
<feature type="compositionally biased region" description="Basic and acidic residues" evidence="1">
    <location>
        <begin position="619"/>
        <end position="629"/>
    </location>
</feature>
<evidence type="ECO:0008006" key="4">
    <source>
        <dbReference type="Google" id="ProtNLM"/>
    </source>
</evidence>
<feature type="compositionally biased region" description="Basic and acidic residues" evidence="1">
    <location>
        <begin position="268"/>
        <end position="280"/>
    </location>
</feature>
<gene>
    <name evidence="2" type="ORF">NQ315_010555</name>
</gene>
<organism evidence="2 3">
    <name type="scientific">Exocentrus adspersus</name>
    <dbReference type="NCBI Taxonomy" id="1586481"/>
    <lineage>
        <taxon>Eukaryota</taxon>
        <taxon>Metazoa</taxon>
        <taxon>Ecdysozoa</taxon>
        <taxon>Arthropoda</taxon>
        <taxon>Hexapoda</taxon>
        <taxon>Insecta</taxon>
        <taxon>Pterygota</taxon>
        <taxon>Neoptera</taxon>
        <taxon>Endopterygota</taxon>
        <taxon>Coleoptera</taxon>
        <taxon>Polyphaga</taxon>
        <taxon>Cucujiformia</taxon>
        <taxon>Chrysomeloidea</taxon>
        <taxon>Cerambycidae</taxon>
        <taxon>Lamiinae</taxon>
        <taxon>Acanthocinini</taxon>
        <taxon>Exocentrus</taxon>
    </lineage>
</organism>
<feature type="compositionally biased region" description="Basic and acidic residues" evidence="1">
    <location>
        <begin position="1338"/>
        <end position="1353"/>
    </location>
</feature>
<keyword evidence="3" id="KW-1185">Reference proteome</keyword>
<feature type="compositionally biased region" description="Basic residues" evidence="1">
    <location>
        <begin position="155"/>
        <end position="166"/>
    </location>
</feature>
<proteinExistence type="predicted"/>
<comment type="caution">
    <text evidence="2">The sequence shown here is derived from an EMBL/GenBank/DDBJ whole genome shotgun (WGS) entry which is preliminary data.</text>
</comment>
<feature type="region of interest" description="Disordered" evidence="1">
    <location>
        <begin position="103"/>
        <end position="128"/>
    </location>
</feature>